<dbReference type="EMBL" id="FOAB01000001">
    <property type="protein sequence ID" value="SEK57430.1"/>
    <property type="molecule type" value="Genomic_DNA"/>
</dbReference>
<keyword evidence="3" id="KW-0430">Lectin</keyword>
<dbReference type="InterPro" id="IPR013320">
    <property type="entry name" value="ConA-like_dom_sf"/>
</dbReference>
<dbReference type="Gene3D" id="2.80.10.50">
    <property type="match status" value="3"/>
</dbReference>
<dbReference type="STRING" id="1038014.SAMN04487910_0856"/>
<evidence type="ECO:0000259" key="1">
    <source>
        <dbReference type="Pfam" id="PF08787"/>
    </source>
</evidence>
<gene>
    <name evidence="3" type="ORF">SAMN04487910_0856</name>
</gene>
<feature type="domain" description="Ricin B lectin" evidence="2">
    <location>
        <begin position="145"/>
        <end position="201"/>
    </location>
</feature>
<dbReference type="RefSeq" id="WP_170836998.1">
    <property type="nucleotide sequence ID" value="NZ_FOAB01000001.1"/>
</dbReference>
<dbReference type="Pfam" id="PF14200">
    <property type="entry name" value="RicinB_lectin_2"/>
    <property type="match status" value="2"/>
</dbReference>
<proteinExistence type="predicted"/>
<evidence type="ECO:0000259" key="2">
    <source>
        <dbReference type="Pfam" id="PF14200"/>
    </source>
</evidence>
<dbReference type="InterPro" id="IPR000772">
    <property type="entry name" value="Ricin_B_lectin"/>
</dbReference>
<sequence length="450" mass="49201">MKTFRRKKSASGLHFFTKIFLAFTLILVGISCENEEFIDSEDSIINDQTLEAKATPVVGKIYTIKNLKSGRTLDIAAGSNNNGANLQVWGTDANTSATHRQWQILSVGNGYVRLKGVDSGKSLEVSGGNNSNGANVQQWAYQGTTHQQWQILSVGNGYFRLKNRDSGKSLRVGGTSNGSNADQWAYSGWDSQKWFFTEVGGTINPPPPTGGTAAGIIGSGWKLNGFSGSLSVGSNDNGLNYADNASKNESHFFFEKDGFAAFRCYPGNPTSGGSSNPRSELREVINGGDGYWNGNTNTEHSMKWRFKIEDLPPSGKLAFGQIHERDDSYDDVIRVQVQGNGGQNSGSVDLRILGYVTEEIEGSGRTINFNMQMDTEYYFELTMSNGVVRLYNLNNSGNRIEELFESVDIGNANENYFKAGCYLQSTSSSHENSNVYGQVLIKNLVVSPNN</sequence>
<dbReference type="Pfam" id="PF08787">
    <property type="entry name" value="Alginate_lyase2"/>
    <property type="match status" value="1"/>
</dbReference>
<dbReference type="Proteomes" id="UP000198521">
    <property type="component" value="Unassembled WGS sequence"/>
</dbReference>
<organism evidence="3 4">
    <name type="scientific">Aquimarina amphilecti</name>
    <dbReference type="NCBI Taxonomy" id="1038014"/>
    <lineage>
        <taxon>Bacteria</taxon>
        <taxon>Pseudomonadati</taxon>
        <taxon>Bacteroidota</taxon>
        <taxon>Flavobacteriia</taxon>
        <taxon>Flavobacteriales</taxon>
        <taxon>Flavobacteriaceae</taxon>
        <taxon>Aquimarina</taxon>
    </lineage>
</organism>
<accession>A0A1H7I7F3</accession>
<dbReference type="CDD" id="cd00161">
    <property type="entry name" value="beta-trefoil_Ricin-like"/>
    <property type="match status" value="1"/>
</dbReference>
<keyword evidence="4" id="KW-1185">Reference proteome</keyword>
<feature type="domain" description="Alginate lyase 2" evidence="1">
    <location>
        <begin position="246"/>
        <end position="447"/>
    </location>
</feature>
<dbReference type="PROSITE" id="PS50231">
    <property type="entry name" value="RICIN_B_LECTIN"/>
    <property type="match status" value="1"/>
</dbReference>
<reference evidence="3 4" key="1">
    <citation type="submission" date="2016-10" db="EMBL/GenBank/DDBJ databases">
        <authorList>
            <person name="de Groot N.N."/>
        </authorList>
    </citation>
    <scope>NUCLEOTIDE SEQUENCE [LARGE SCALE GENOMIC DNA]</scope>
    <source>
        <strain evidence="3 4">DSM 25232</strain>
    </source>
</reference>
<dbReference type="SUPFAM" id="SSF50370">
    <property type="entry name" value="Ricin B-like lectins"/>
    <property type="match status" value="1"/>
</dbReference>
<dbReference type="GO" id="GO:0005975">
    <property type="term" value="P:carbohydrate metabolic process"/>
    <property type="evidence" value="ECO:0007669"/>
    <property type="project" value="UniProtKB-ARBA"/>
</dbReference>
<dbReference type="SUPFAM" id="SSF49899">
    <property type="entry name" value="Concanavalin A-like lectins/glucanases"/>
    <property type="match status" value="1"/>
</dbReference>
<dbReference type="GO" id="GO:0030246">
    <property type="term" value="F:carbohydrate binding"/>
    <property type="evidence" value="ECO:0007669"/>
    <property type="project" value="UniProtKB-KW"/>
</dbReference>
<dbReference type="PROSITE" id="PS51257">
    <property type="entry name" value="PROKAR_LIPOPROTEIN"/>
    <property type="match status" value="1"/>
</dbReference>
<dbReference type="GO" id="GO:0004553">
    <property type="term" value="F:hydrolase activity, hydrolyzing O-glycosyl compounds"/>
    <property type="evidence" value="ECO:0007669"/>
    <property type="project" value="UniProtKB-ARBA"/>
</dbReference>
<dbReference type="Gene3D" id="2.60.120.200">
    <property type="match status" value="1"/>
</dbReference>
<name>A0A1H7I7F3_AQUAM</name>
<protein>
    <submittedName>
        <fullName evidence="3">Ricin-type beta-trefoil lectin domain-like</fullName>
    </submittedName>
</protein>
<dbReference type="AlphaFoldDB" id="A0A1H7I7F3"/>
<evidence type="ECO:0000313" key="4">
    <source>
        <dbReference type="Proteomes" id="UP000198521"/>
    </source>
</evidence>
<evidence type="ECO:0000313" key="3">
    <source>
        <dbReference type="EMBL" id="SEK57430.1"/>
    </source>
</evidence>
<dbReference type="InterPro" id="IPR035992">
    <property type="entry name" value="Ricin_B-like_lectins"/>
</dbReference>
<dbReference type="InterPro" id="IPR014895">
    <property type="entry name" value="Alginate_lyase_2"/>
</dbReference>
<feature type="domain" description="Ricin B lectin" evidence="2">
    <location>
        <begin position="59"/>
        <end position="139"/>
    </location>
</feature>